<feature type="compositionally biased region" description="Polar residues" evidence="1">
    <location>
        <begin position="60"/>
        <end position="70"/>
    </location>
</feature>
<dbReference type="AlphaFoldDB" id="A0AAV2NAF2"/>
<protein>
    <submittedName>
        <fullName evidence="2">Uncharacterized protein</fullName>
    </submittedName>
</protein>
<proteinExistence type="predicted"/>
<sequence>MMKRAERKLQMNHKTTAGANSPRKMSGGGMISSALFLRKIVFSEFREKKKHEKHDRAYRRTTNGAYKSSS</sequence>
<evidence type="ECO:0000256" key="1">
    <source>
        <dbReference type="SAM" id="MobiDB-lite"/>
    </source>
</evidence>
<keyword evidence="3" id="KW-1185">Reference proteome</keyword>
<feature type="region of interest" description="Disordered" evidence="1">
    <location>
        <begin position="48"/>
        <end position="70"/>
    </location>
</feature>
<evidence type="ECO:0000313" key="2">
    <source>
        <dbReference type="EMBL" id="CAL1676953.1"/>
    </source>
</evidence>
<organism evidence="2 3">
    <name type="scientific">Lasius platythorax</name>
    <dbReference type="NCBI Taxonomy" id="488582"/>
    <lineage>
        <taxon>Eukaryota</taxon>
        <taxon>Metazoa</taxon>
        <taxon>Ecdysozoa</taxon>
        <taxon>Arthropoda</taxon>
        <taxon>Hexapoda</taxon>
        <taxon>Insecta</taxon>
        <taxon>Pterygota</taxon>
        <taxon>Neoptera</taxon>
        <taxon>Endopterygota</taxon>
        <taxon>Hymenoptera</taxon>
        <taxon>Apocrita</taxon>
        <taxon>Aculeata</taxon>
        <taxon>Formicoidea</taxon>
        <taxon>Formicidae</taxon>
        <taxon>Formicinae</taxon>
        <taxon>Lasius</taxon>
        <taxon>Lasius</taxon>
    </lineage>
</organism>
<feature type="compositionally biased region" description="Basic residues" evidence="1">
    <location>
        <begin position="48"/>
        <end position="59"/>
    </location>
</feature>
<gene>
    <name evidence="2" type="ORF">LPLAT_LOCUS3048</name>
</gene>
<dbReference type="Proteomes" id="UP001497644">
    <property type="component" value="Chromosome 12"/>
</dbReference>
<dbReference type="EMBL" id="OZ034835">
    <property type="protein sequence ID" value="CAL1676953.1"/>
    <property type="molecule type" value="Genomic_DNA"/>
</dbReference>
<reference evidence="2" key="1">
    <citation type="submission" date="2024-04" db="EMBL/GenBank/DDBJ databases">
        <authorList>
            <consortium name="Molecular Ecology Group"/>
        </authorList>
    </citation>
    <scope>NUCLEOTIDE SEQUENCE</scope>
</reference>
<evidence type="ECO:0000313" key="3">
    <source>
        <dbReference type="Proteomes" id="UP001497644"/>
    </source>
</evidence>
<name>A0AAV2NAF2_9HYME</name>
<feature type="region of interest" description="Disordered" evidence="1">
    <location>
        <begin position="1"/>
        <end position="29"/>
    </location>
</feature>
<accession>A0AAV2NAF2</accession>